<name>A0ABN3AYE4_9MICO</name>
<dbReference type="GO" id="GO:0016301">
    <property type="term" value="F:kinase activity"/>
    <property type="evidence" value="ECO:0007669"/>
    <property type="project" value="UniProtKB-KW"/>
</dbReference>
<organism evidence="5 6">
    <name type="scientific">Agrococcus versicolor</name>
    <dbReference type="NCBI Taxonomy" id="501482"/>
    <lineage>
        <taxon>Bacteria</taxon>
        <taxon>Bacillati</taxon>
        <taxon>Actinomycetota</taxon>
        <taxon>Actinomycetes</taxon>
        <taxon>Micrococcales</taxon>
        <taxon>Microbacteriaceae</taxon>
        <taxon>Agrococcus</taxon>
    </lineage>
</organism>
<protein>
    <submittedName>
        <fullName evidence="5">Glycerate kinase</fullName>
    </submittedName>
</protein>
<dbReference type="Proteomes" id="UP001501599">
    <property type="component" value="Unassembled WGS sequence"/>
</dbReference>
<dbReference type="Pfam" id="PF02595">
    <property type="entry name" value="Gly_kinase"/>
    <property type="match status" value="1"/>
</dbReference>
<gene>
    <name evidence="5" type="ORF">GCM10009846_28430</name>
</gene>
<dbReference type="NCBIfam" id="TIGR00045">
    <property type="entry name" value="glycerate kinase"/>
    <property type="match status" value="1"/>
</dbReference>
<evidence type="ECO:0000256" key="2">
    <source>
        <dbReference type="ARBA" id="ARBA00022679"/>
    </source>
</evidence>
<reference evidence="5 6" key="1">
    <citation type="journal article" date="2019" name="Int. J. Syst. Evol. Microbiol.">
        <title>The Global Catalogue of Microorganisms (GCM) 10K type strain sequencing project: providing services to taxonomists for standard genome sequencing and annotation.</title>
        <authorList>
            <consortium name="The Broad Institute Genomics Platform"/>
            <consortium name="The Broad Institute Genome Sequencing Center for Infectious Disease"/>
            <person name="Wu L."/>
            <person name="Ma J."/>
        </authorList>
    </citation>
    <scope>NUCLEOTIDE SEQUENCE [LARGE SCALE GENOMIC DNA]</scope>
    <source>
        <strain evidence="5 6">JCM 16026</strain>
    </source>
</reference>
<dbReference type="PANTHER" id="PTHR21599:SF0">
    <property type="entry name" value="GLYCERATE KINASE"/>
    <property type="match status" value="1"/>
</dbReference>
<evidence type="ECO:0000256" key="3">
    <source>
        <dbReference type="ARBA" id="ARBA00022777"/>
    </source>
</evidence>
<keyword evidence="2 4" id="KW-0808">Transferase</keyword>
<comment type="similarity">
    <text evidence="1 4">Belongs to the glycerate kinase type-1 family.</text>
</comment>
<accession>A0ABN3AYE4</accession>
<dbReference type="InterPro" id="IPR004381">
    <property type="entry name" value="Glycerate_kinase"/>
</dbReference>
<proteinExistence type="inferred from homology"/>
<dbReference type="RefSeq" id="WP_344344748.1">
    <property type="nucleotide sequence ID" value="NZ_BAAAQT010000008.1"/>
</dbReference>
<dbReference type="SUPFAM" id="SSF110738">
    <property type="entry name" value="Glycerate kinase I"/>
    <property type="match status" value="1"/>
</dbReference>
<evidence type="ECO:0000256" key="4">
    <source>
        <dbReference type="PIRNR" id="PIRNR006078"/>
    </source>
</evidence>
<dbReference type="EMBL" id="BAAAQT010000008">
    <property type="protein sequence ID" value="GAA2176074.1"/>
    <property type="molecule type" value="Genomic_DNA"/>
</dbReference>
<dbReference type="Gene3D" id="3.90.1510.10">
    <property type="entry name" value="Glycerate kinase, domain 2"/>
    <property type="match status" value="1"/>
</dbReference>
<dbReference type="InterPro" id="IPR036129">
    <property type="entry name" value="Glycerate_kinase_sf"/>
</dbReference>
<dbReference type="InterPro" id="IPR018193">
    <property type="entry name" value="Glyc_kinase_flavodox-like_fold"/>
</dbReference>
<evidence type="ECO:0000313" key="6">
    <source>
        <dbReference type="Proteomes" id="UP001501599"/>
    </source>
</evidence>
<dbReference type="PANTHER" id="PTHR21599">
    <property type="entry name" value="GLYCERATE KINASE"/>
    <property type="match status" value="1"/>
</dbReference>
<evidence type="ECO:0000313" key="5">
    <source>
        <dbReference type="EMBL" id="GAA2176074.1"/>
    </source>
</evidence>
<evidence type="ECO:0000256" key="1">
    <source>
        <dbReference type="ARBA" id="ARBA00006284"/>
    </source>
</evidence>
<dbReference type="PIRSF" id="PIRSF006078">
    <property type="entry name" value="GlxK"/>
    <property type="match status" value="1"/>
</dbReference>
<comment type="caution">
    <text evidence="5">The sequence shown here is derived from an EMBL/GenBank/DDBJ whole genome shotgun (WGS) entry which is preliminary data.</text>
</comment>
<keyword evidence="6" id="KW-1185">Reference proteome</keyword>
<dbReference type="Gene3D" id="3.40.50.10350">
    <property type="entry name" value="Glycerate kinase, domain 1"/>
    <property type="match status" value="1"/>
</dbReference>
<keyword evidence="3 4" id="KW-0418">Kinase</keyword>
<sequence>MGDALRVLVAPDSFKGTLTAAEAAAAMAAGVVDALPDADVVQLPFADGGEGTVDAVIASGAQARVDRVGGPLGDLVEARWALSGETAVVEMAAASGLGLVDPTPATALAADTRGTGELVRRAVAAGARRVVLGIGGSATTDGGIGALRALGVRLLDADGSEVVGGGGALARIRSVDAGAARAALEGVELVLCSDVANPFAGQRGAAAVFAPQKGADAAGVAALDAGLRSWAAVLDATFGSDLAAAGWGGSGGGIAGGLQVALGARAADGVELIAELLGLDAAIATSDLVIVAEGSLDAQSLLGKAPVGIARHAAALGVPCVAVAGRVAVDRHALADAGIDDAVAAVDVAPSVDAALAEPARWVRAATAVLVGRRAG</sequence>
<dbReference type="InterPro" id="IPR018197">
    <property type="entry name" value="Glycerate_kinase_RE-like"/>
</dbReference>